<dbReference type="InterPro" id="IPR000182">
    <property type="entry name" value="GNAT_dom"/>
</dbReference>
<dbReference type="PANTHER" id="PTHR43877:SF2">
    <property type="entry name" value="AMINOALKYLPHOSPHONATE N-ACETYLTRANSFERASE-RELATED"/>
    <property type="match status" value="1"/>
</dbReference>
<keyword evidence="5" id="KW-1185">Reference proteome</keyword>
<dbReference type="GO" id="GO:0016747">
    <property type="term" value="F:acyltransferase activity, transferring groups other than amino-acyl groups"/>
    <property type="evidence" value="ECO:0007669"/>
    <property type="project" value="InterPro"/>
</dbReference>
<dbReference type="Proteomes" id="UP000593892">
    <property type="component" value="Chromosome"/>
</dbReference>
<dbReference type="PANTHER" id="PTHR43877">
    <property type="entry name" value="AMINOALKYLPHOSPHONATE N-ACETYLTRANSFERASE-RELATED-RELATED"/>
    <property type="match status" value="1"/>
</dbReference>
<dbReference type="AlphaFoldDB" id="A0A7S7SK07"/>
<name>A0A7S7SK07_PALFE</name>
<evidence type="ECO:0000313" key="5">
    <source>
        <dbReference type="Proteomes" id="UP000593892"/>
    </source>
</evidence>
<organism evidence="4 5">
    <name type="scientific">Paludibaculum fermentans</name>
    <dbReference type="NCBI Taxonomy" id="1473598"/>
    <lineage>
        <taxon>Bacteria</taxon>
        <taxon>Pseudomonadati</taxon>
        <taxon>Acidobacteriota</taxon>
        <taxon>Terriglobia</taxon>
        <taxon>Bryobacterales</taxon>
        <taxon>Bryobacteraceae</taxon>
        <taxon>Paludibaculum</taxon>
    </lineage>
</organism>
<accession>A0A7S7SK07</accession>
<dbReference type="Gene3D" id="3.40.630.30">
    <property type="match status" value="1"/>
</dbReference>
<evidence type="ECO:0000259" key="3">
    <source>
        <dbReference type="PROSITE" id="PS51186"/>
    </source>
</evidence>
<dbReference type="CDD" id="cd04301">
    <property type="entry name" value="NAT_SF"/>
    <property type="match status" value="1"/>
</dbReference>
<reference evidence="4 5" key="1">
    <citation type="submission" date="2020-10" db="EMBL/GenBank/DDBJ databases">
        <title>Complete genome sequence of Paludibaculum fermentans P105T, a facultatively anaerobic acidobacterium capable of dissimilatory Fe(III) reduction.</title>
        <authorList>
            <person name="Dedysh S.N."/>
            <person name="Beletsky A.V."/>
            <person name="Kulichevskaya I.S."/>
            <person name="Mardanov A.V."/>
            <person name="Ravin N.V."/>
        </authorList>
    </citation>
    <scope>NUCLEOTIDE SEQUENCE [LARGE SCALE GENOMIC DNA]</scope>
    <source>
        <strain evidence="4 5">P105</strain>
    </source>
</reference>
<dbReference type="RefSeq" id="WP_194448660.1">
    <property type="nucleotide sequence ID" value="NZ_CP063849.1"/>
</dbReference>
<evidence type="ECO:0000256" key="2">
    <source>
        <dbReference type="ARBA" id="ARBA00023315"/>
    </source>
</evidence>
<dbReference type="Pfam" id="PF00583">
    <property type="entry name" value="Acetyltransf_1"/>
    <property type="match status" value="1"/>
</dbReference>
<keyword evidence="2" id="KW-0012">Acyltransferase</keyword>
<dbReference type="InterPro" id="IPR050832">
    <property type="entry name" value="Bact_Acetyltransf"/>
</dbReference>
<proteinExistence type="predicted"/>
<evidence type="ECO:0000313" key="4">
    <source>
        <dbReference type="EMBL" id="QOY86991.1"/>
    </source>
</evidence>
<protein>
    <submittedName>
        <fullName evidence="4">GNAT family N-acetyltransferase</fullName>
    </submittedName>
</protein>
<keyword evidence="1 4" id="KW-0808">Transferase</keyword>
<feature type="domain" description="N-acetyltransferase" evidence="3">
    <location>
        <begin position="120"/>
        <end position="253"/>
    </location>
</feature>
<dbReference type="EMBL" id="CP063849">
    <property type="protein sequence ID" value="QOY86991.1"/>
    <property type="molecule type" value="Genomic_DNA"/>
</dbReference>
<dbReference type="KEGG" id="pfer:IRI77_30115"/>
<dbReference type="SUPFAM" id="SSF55729">
    <property type="entry name" value="Acyl-CoA N-acyltransferases (Nat)"/>
    <property type="match status" value="1"/>
</dbReference>
<dbReference type="InterPro" id="IPR016181">
    <property type="entry name" value="Acyl_CoA_acyltransferase"/>
</dbReference>
<dbReference type="PROSITE" id="PS51186">
    <property type="entry name" value="GNAT"/>
    <property type="match status" value="1"/>
</dbReference>
<evidence type="ECO:0000256" key="1">
    <source>
        <dbReference type="ARBA" id="ARBA00022679"/>
    </source>
</evidence>
<sequence length="253" mass="28302">MPQISEKPMIRARLQRDTPWAAYALGDLADGYFEHSSWLQAGNATALIYREFPTPVLWMQGQDQDLADLAGELPREQSYILQVQPPVIPLLERRYRMAYLKPMWRMSLDLNRFQPGDTTGAVRLGPPDLAALENLYADGEAAGEAPEFFFPSMLEQAVFIGGWHGAELAAVAGTHLVSTTDHVAAIGNVYTRRCHRGQGWATRLTTALVQELLGLGMETIVLSVHQANQSAERVYQRLGFQRHCDFYEGRATL</sequence>
<gene>
    <name evidence="4" type="ORF">IRI77_30115</name>
</gene>